<proteinExistence type="predicted"/>
<organism evidence="2 3">
    <name type="scientific">Zooshikella harenae</name>
    <dbReference type="NCBI Taxonomy" id="2827238"/>
    <lineage>
        <taxon>Bacteria</taxon>
        <taxon>Pseudomonadati</taxon>
        <taxon>Pseudomonadota</taxon>
        <taxon>Gammaproteobacteria</taxon>
        <taxon>Oceanospirillales</taxon>
        <taxon>Zooshikellaceae</taxon>
        <taxon>Zooshikella</taxon>
    </lineage>
</organism>
<protein>
    <submittedName>
        <fullName evidence="2">Outer membrane beta-barrel protein</fullName>
    </submittedName>
</protein>
<feature type="chain" id="PRO_5046189539" evidence="1">
    <location>
        <begin position="26"/>
        <end position="226"/>
    </location>
</feature>
<evidence type="ECO:0000313" key="2">
    <source>
        <dbReference type="EMBL" id="MBU2712928.1"/>
    </source>
</evidence>
<feature type="signal peptide" evidence="1">
    <location>
        <begin position="1"/>
        <end position="25"/>
    </location>
</feature>
<dbReference type="RefSeq" id="WP_215821150.1">
    <property type="nucleotide sequence ID" value="NZ_JAGSOY010000054.1"/>
</dbReference>
<evidence type="ECO:0000313" key="3">
    <source>
        <dbReference type="Proteomes" id="UP000690515"/>
    </source>
</evidence>
<dbReference type="EMBL" id="JAGSOY010000054">
    <property type="protein sequence ID" value="MBU2712928.1"/>
    <property type="molecule type" value="Genomic_DNA"/>
</dbReference>
<dbReference type="InterPro" id="IPR011250">
    <property type="entry name" value="OMP/PagP_B-barrel"/>
</dbReference>
<dbReference type="PROSITE" id="PS00695">
    <property type="entry name" value="ENT_VIR_OMP_2"/>
    <property type="match status" value="1"/>
</dbReference>
<keyword evidence="1" id="KW-0732">Signal</keyword>
<accession>A0ABS5ZFU3</accession>
<dbReference type="PANTHER" id="PTHR36920">
    <property type="match status" value="1"/>
</dbReference>
<dbReference type="Proteomes" id="UP000690515">
    <property type="component" value="Unassembled WGS sequence"/>
</dbReference>
<reference evidence="2 3" key="1">
    <citation type="submission" date="2021-04" db="EMBL/GenBank/DDBJ databases">
        <authorList>
            <person name="Pira H."/>
            <person name="Risdian C."/>
            <person name="Wink J."/>
        </authorList>
    </citation>
    <scope>NUCLEOTIDE SEQUENCE [LARGE SCALE GENOMIC DNA]</scope>
    <source>
        <strain evidence="2 3">WH53</strain>
    </source>
</reference>
<gene>
    <name evidence="2" type="ORF">KCG35_17810</name>
</gene>
<dbReference type="Gene3D" id="2.40.160.20">
    <property type="match status" value="1"/>
</dbReference>
<dbReference type="Pfam" id="PF03922">
    <property type="entry name" value="OmpW"/>
    <property type="match status" value="1"/>
</dbReference>
<dbReference type="PANTHER" id="PTHR36920:SF1">
    <property type="entry name" value="OUTER MEMBRANE PROTEIN W"/>
    <property type="match status" value="1"/>
</dbReference>
<sequence>MKLAPLALITLTSVSLSLLPSLASAHKAGDFILRAGAATVDPNEDSGSVFVAGANTGMEVGADSNTQLGLTFTYMLADHWGIGLLAATPFEHTLSLKKSVLGLGDGTLADMKHLPPTVTLQYYFNQPTSAFQPYVGAGINYTTFFDEEFSSSRKNQGFSSLDLDDSWGWAAEVGLDYQINDKWVVNGALWYLDIDTTAEFRFGGSKSKVDVDIDPWVYMLGVGYKF</sequence>
<dbReference type="InterPro" id="IPR000758">
    <property type="entry name" value="Enterovir_OMP"/>
</dbReference>
<dbReference type="SUPFAM" id="SSF56925">
    <property type="entry name" value="OMPA-like"/>
    <property type="match status" value="1"/>
</dbReference>
<comment type="caution">
    <text evidence="2">The sequence shown here is derived from an EMBL/GenBank/DDBJ whole genome shotgun (WGS) entry which is preliminary data.</text>
</comment>
<name>A0ABS5ZFU3_9GAMM</name>
<keyword evidence="3" id="KW-1185">Reference proteome</keyword>
<evidence type="ECO:0000256" key="1">
    <source>
        <dbReference type="SAM" id="SignalP"/>
    </source>
</evidence>
<dbReference type="InterPro" id="IPR005618">
    <property type="entry name" value="OMPW"/>
</dbReference>